<reference evidence="3 4" key="1">
    <citation type="submission" date="2016-11" db="EMBL/GenBank/DDBJ databases">
        <title>Trade-off between light-utilization and light-protection in marine flavobacteria.</title>
        <authorList>
            <person name="Kumagai Y."/>
        </authorList>
    </citation>
    <scope>NUCLEOTIDE SEQUENCE [LARGE SCALE GENOMIC DNA]</scope>
    <source>
        <strain evidence="3 4">NBRC 107741</strain>
    </source>
</reference>
<evidence type="ECO:0000256" key="2">
    <source>
        <dbReference type="ARBA" id="ARBA00022801"/>
    </source>
</evidence>
<dbReference type="SUPFAM" id="SSF54637">
    <property type="entry name" value="Thioesterase/thiol ester dehydrase-isomerase"/>
    <property type="match status" value="1"/>
</dbReference>
<dbReference type="GO" id="GO:0047617">
    <property type="term" value="F:fatty acyl-CoA hydrolase activity"/>
    <property type="evidence" value="ECO:0007669"/>
    <property type="project" value="TreeGrafter"/>
</dbReference>
<dbReference type="Pfam" id="PF13279">
    <property type="entry name" value="4HBT_2"/>
    <property type="match status" value="1"/>
</dbReference>
<dbReference type="AlphaFoldDB" id="A0A2S7KRR9"/>
<dbReference type="Proteomes" id="UP000239800">
    <property type="component" value="Unassembled WGS sequence"/>
</dbReference>
<protein>
    <recommendedName>
        <fullName evidence="5">Thioesterase</fullName>
    </recommendedName>
</protein>
<dbReference type="RefSeq" id="WP_104813187.1">
    <property type="nucleotide sequence ID" value="NZ_MQUB01000001.1"/>
</dbReference>
<evidence type="ECO:0000313" key="4">
    <source>
        <dbReference type="Proteomes" id="UP000239800"/>
    </source>
</evidence>
<evidence type="ECO:0000256" key="1">
    <source>
        <dbReference type="ARBA" id="ARBA00005953"/>
    </source>
</evidence>
<dbReference type="InterPro" id="IPR050563">
    <property type="entry name" value="4-hydroxybenzoyl-CoA_TE"/>
</dbReference>
<dbReference type="EMBL" id="MQUB01000001">
    <property type="protein sequence ID" value="PQB05253.1"/>
    <property type="molecule type" value="Genomic_DNA"/>
</dbReference>
<comment type="caution">
    <text evidence="3">The sequence shown here is derived from an EMBL/GenBank/DDBJ whole genome shotgun (WGS) entry which is preliminary data.</text>
</comment>
<dbReference type="OrthoDB" id="9801517at2"/>
<dbReference type="Gene3D" id="3.10.129.10">
    <property type="entry name" value="Hotdog Thioesterase"/>
    <property type="match status" value="1"/>
</dbReference>
<gene>
    <name evidence="3" type="ORF">BST85_10425</name>
</gene>
<organism evidence="3 4">
    <name type="scientific">Aureitalea marina</name>
    <dbReference type="NCBI Taxonomy" id="930804"/>
    <lineage>
        <taxon>Bacteria</taxon>
        <taxon>Pseudomonadati</taxon>
        <taxon>Bacteroidota</taxon>
        <taxon>Flavobacteriia</taxon>
        <taxon>Flavobacteriales</taxon>
        <taxon>Flavobacteriaceae</taxon>
        <taxon>Aureitalea</taxon>
    </lineage>
</organism>
<sequence length="134" mass="15722">MTAARFAFTFTVNADSIDELGHVNNIRYLEWCLDAASRHWESLTPKHLRERYVWVVLRHEIDYQAPAFLGEELQMETWVSWSKAAQSERCYTLTRPSDGKVLIRGKTRWCLLQAQDHKPIKIPPEILNLFHPNT</sequence>
<dbReference type="InterPro" id="IPR029069">
    <property type="entry name" value="HotDog_dom_sf"/>
</dbReference>
<evidence type="ECO:0000313" key="3">
    <source>
        <dbReference type="EMBL" id="PQB05253.1"/>
    </source>
</evidence>
<accession>A0A2S7KRR9</accession>
<comment type="similarity">
    <text evidence="1">Belongs to the 4-hydroxybenzoyl-CoA thioesterase family.</text>
</comment>
<keyword evidence="2" id="KW-0378">Hydrolase</keyword>
<dbReference type="PANTHER" id="PTHR31793">
    <property type="entry name" value="4-HYDROXYBENZOYL-COA THIOESTERASE FAMILY MEMBER"/>
    <property type="match status" value="1"/>
</dbReference>
<keyword evidence="4" id="KW-1185">Reference proteome</keyword>
<evidence type="ECO:0008006" key="5">
    <source>
        <dbReference type="Google" id="ProtNLM"/>
    </source>
</evidence>
<proteinExistence type="inferred from homology"/>
<name>A0A2S7KRR9_9FLAO</name>
<dbReference type="CDD" id="cd00586">
    <property type="entry name" value="4HBT"/>
    <property type="match status" value="1"/>
</dbReference>
<dbReference type="PANTHER" id="PTHR31793:SF27">
    <property type="entry name" value="NOVEL THIOESTERASE SUPERFAMILY DOMAIN AND SAPOSIN A-TYPE DOMAIN CONTAINING PROTEIN (0610012H03RIK)"/>
    <property type="match status" value="1"/>
</dbReference>